<proteinExistence type="predicted"/>
<protein>
    <submittedName>
        <fullName evidence="2">Uncharacterized protein</fullName>
    </submittedName>
</protein>
<sequence>MKTSQFLSGSMVVAVVAAEVISWGWQWYLTRYFYTGVLANWTLWRARGLKDSALLSLYVTTLYVGLQAPHEVTLNTNFTRIMAELRIQFSLSMIIAGILAEVVSVFWYNHHSPWGRRSGDRYMLAAIVCDAGLVIAVKFIMDSFWSVSRWEDAFVLALTLAAIFGCLEGPHMVHDSRSFSWFFFHTVHKFLVVFVIAMALVYFSYLG</sequence>
<dbReference type="EnsemblMetazoa" id="G2490.4">
    <property type="protein sequence ID" value="G2490.4:cds"/>
    <property type="gene ID" value="G2490"/>
</dbReference>
<feature type="transmembrane region" description="Helical" evidence="1">
    <location>
        <begin position="179"/>
        <end position="203"/>
    </location>
</feature>
<dbReference type="AlphaFoldDB" id="A0A8W8KQU2"/>
<feature type="transmembrane region" description="Helical" evidence="1">
    <location>
        <begin position="48"/>
        <end position="66"/>
    </location>
</feature>
<feature type="transmembrane region" description="Helical" evidence="1">
    <location>
        <begin position="122"/>
        <end position="141"/>
    </location>
</feature>
<evidence type="ECO:0000256" key="1">
    <source>
        <dbReference type="SAM" id="Phobius"/>
    </source>
</evidence>
<dbReference type="Proteomes" id="UP000005408">
    <property type="component" value="Unassembled WGS sequence"/>
</dbReference>
<keyword evidence="3" id="KW-1185">Reference proteome</keyword>
<keyword evidence="1" id="KW-1133">Transmembrane helix</keyword>
<feature type="transmembrane region" description="Helical" evidence="1">
    <location>
        <begin position="7"/>
        <end position="28"/>
    </location>
</feature>
<feature type="transmembrane region" description="Helical" evidence="1">
    <location>
        <begin position="153"/>
        <end position="173"/>
    </location>
</feature>
<evidence type="ECO:0000313" key="3">
    <source>
        <dbReference type="Proteomes" id="UP000005408"/>
    </source>
</evidence>
<name>A0A8W8KQU2_MAGGI</name>
<reference evidence="2" key="1">
    <citation type="submission" date="2022-08" db="UniProtKB">
        <authorList>
            <consortium name="EnsemblMetazoa"/>
        </authorList>
    </citation>
    <scope>IDENTIFICATION</scope>
    <source>
        <strain evidence="2">05x7-T-G4-1.051#20</strain>
    </source>
</reference>
<keyword evidence="1" id="KW-0472">Membrane</keyword>
<keyword evidence="1" id="KW-0812">Transmembrane</keyword>
<organism evidence="2 3">
    <name type="scientific">Magallana gigas</name>
    <name type="common">Pacific oyster</name>
    <name type="synonym">Crassostrea gigas</name>
    <dbReference type="NCBI Taxonomy" id="29159"/>
    <lineage>
        <taxon>Eukaryota</taxon>
        <taxon>Metazoa</taxon>
        <taxon>Spiralia</taxon>
        <taxon>Lophotrochozoa</taxon>
        <taxon>Mollusca</taxon>
        <taxon>Bivalvia</taxon>
        <taxon>Autobranchia</taxon>
        <taxon>Pteriomorphia</taxon>
        <taxon>Ostreida</taxon>
        <taxon>Ostreoidea</taxon>
        <taxon>Ostreidae</taxon>
        <taxon>Magallana</taxon>
    </lineage>
</organism>
<evidence type="ECO:0000313" key="2">
    <source>
        <dbReference type="EnsemblMetazoa" id="G2490.4:cds"/>
    </source>
</evidence>
<accession>A0A8W8KQU2</accession>
<feature type="transmembrane region" description="Helical" evidence="1">
    <location>
        <begin position="87"/>
        <end position="110"/>
    </location>
</feature>